<sequence>MTRTTPERPVDVESLFPELARYRRPATRLHPRPGVPDVRDSSVGGPMLWPSDEPWPVCTHPHKRSWGERVEDVRLRRRIEAEAWRRRASEPSVRPGPTETEREVLASLKRGRHAPWLANTDPIPLLAVAQLYRKDVPDLFGGPADCDVLQVFWCPFDAHGTGYQLALHLRWRRSTDVREVLADQPGPVVVGAPGNVPDPCVLHPEQVVEHQYIDLLPDRLRRRIEKWEGPEDEREADDVGYRSDLSIAPGWKVGGFASWHVTDPVPMDCDCGQPMEPLLAIASYECDSFSDSWVPLEDRATLGGAIGPTSVLVGRDGILYMFVCPRDPGHPHRLSVQ</sequence>
<evidence type="ECO:0000313" key="3">
    <source>
        <dbReference type="Proteomes" id="UP001432222"/>
    </source>
</evidence>
<protein>
    <recommendedName>
        <fullName evidence="4">DUF1963 domain-containing protein</fullName>
    </recommendedName>
</protein>
<feature type="region of interest" description="Disordered" evidence="1">
    <location>
        <begin position="23"/>
        <end position="43"/>
    </location>
</feature>
<reference evidence="2" key="1">
    <citation type="submission" date="2022-10" db="EMBL/GenBank/DDBJ databases">
        <title>The complete genomes of actinobacterial strains from the NBC collection.</title>
        <authorList>
            <person name="Joergensen T.S."/>
            <person name="Alvarez Arevalo M."/>
            <person name="Sterndorff E.B."/>
            <person name="Faurdal D."/>
            <person name="Vuksanovic O."/>
            <person name="Mourched A.-S."/>
            <person name="Charusanti P."/>
            <person name="Shaw S."/>
            <person name="Blin K."/>
            <person name="Weber T."/>
        </authorList>
    </citation>
    <scope>NUCLEOTIDE SEQUENCE</scope>
    <source>
        <strain evidence="2">NBC_00222</strain>
    </source>
</reference>
<name>A0ABZ1TY87_9ACTN</name>
<evidence type="ECO:0000313" key="2">
    <source>
        <dbReference type="EMBL" id="WUQ83345.1"/>
    </source>
</evidence>
<evidence type="ECO:0008006" key="4">
    <source>
        <dbReference type="Google" id="ProtNLM"/>
    </source>
</evidence>
<organism evidence="2 3">
    <name type="scientific">Kitasatospora purpeofusca</name>
    <dbReference type="NCBI Taxonomy" id="67352"/>
    <lineage>
        <taxon>Bacteria</taxon>
        <taxon>Bacillati</taxon>
        <taxon>Actinomycetota</taxon>
        <taxon>Actinomycetes</taxon>
        <taxon>Kitasatosporales</taxon>
        <taxon>Streptomycetaceae</taxon>
        <taxon>Kitasatospora</taxon>
    </lineage>
</organism>
<keyword evidence="3" id="KW-1185">Reference proteome</keyword>
<accession>A0ABZ1TY87</accession>
<dbReference type="Proteomes" id="UP001432222">
    <property type="component" value="Chromosome"/>
</dbReference>
<proteinExistence type="predicted"/>
<gene>
    <name evidence="2" type="ORF">OHA16_10380</name>
</gene>
<evidence type="ECO:0000256" key="1">
    <source>
        <dbReference type="SAM" id="MobiDB-lite"/>
    </source>
</evidence>
<dbReference type="EMBL" id="CP108110">
    <property type="protein sequence ID" value="WUQ83345.1"/>
    <property type="molecule type" value="Genomic_DNA"/>
</dbReference>
<dbReference type="Gene3D" id="2.30.320.10">
    <property type="entry name" value="YwqG-like"/>
    <property type="match status" value="1"/>
</dbReference>